<organism evidence="2 3">
    <name type="scientific">Porcisia hertigi</name>
    <dbReference type="NCBI Taxonomy" id="2761500"/>
    <lineage>
        <taxon>Eukaryota</taxon>
        <taxon>Discoba</taxon>
        <taxon>Euglenozoa</taxon>
        <taxon>Kinetoplastea</taxon>
        <taxon>Metakinetoplastina</taxon>
        <taxon>Trypanosomatida</taxon>
        <taxon>Trypanosomatidae</taxon>
        <taxon>Leishmaniinae</taxon>
        <taxon>Porcisia</taxon>
    </lineage>
</organism>
<dbReference type="Pfam" id="PF01344">
    <property type="entry name" value="Kelch_1"/>
    <property type="match status" value="1"/>
</dbReference>
<dbReference type="OrthoDB" id="10251809at2759"/>
<accession>A0A836HFY6</accession>
<evidence type="ECO:0000313" key="3">
    <source>
        <dbReference type="Proteomes" id="UP000674318"/>
    </source>
</evidence>
<proteinExistence type="predicted"/>
<dbReference type="Gene3D" id="2.120.10.80">
    <property type="entry name" value="Kelch-type beta propeller"/>
    <property type="match status" value="2"/>
</dbReference>
<dbReference type="Proteomes" id="UP000674318">
    <property type="component" value="Unassembled WGS sequence"/>
</dbReference>
<sequence length="484" mass="52183">MTELCSVLLEFPYAEATTASAKRTAVAQQDASQPWATSIVESTTVCTESKVFVIGGFDVSTQRIVSHVRMWDVATRVWTRLPDAPVRVSHASAAAVPAAESIVLFGGWDGEKCSAELWLLHPLQHKGSTPGPDGTSPVGHAGTGKGGASNAPANGRGRSVKGDDDTLYQWNRLEADPLVSPRPAGRYGHALAAGVCEPTSLWHNNLSTPPAAALQQPSGVSSTAVVAAPTLSGVPTPTVMEPVLYVFGGNDTTSWFNDVWRLWLTPSIQRSVAHWEKLKVAPGVNPCPREVAVLAFDATRQCLWLYGGRTATAILDDLWCLSLLCTSGSSSCTWTPVQQLSGQTVAPTRRDLFSRCVPTAAVVDDGSLYVVFSDNPAPVKRLAGDLQIPIYRFCLTTHQQRALSLSEEEVSSRPSTALRSSIRGSQRTQPFHFVASCACSRFLFWLKEYVGAESANPNSRPAVVHVELNVPAARPTKRRSERNR</sequence>
<dbReference type="PANTHER" id="PTHR23244">
    <property type="entry name" value="KELCH REPEAT DOMAIN"/>
    <property type="match status" value="1"/>
</dbReference>
<dbReference type="GeneID" id="94287027"/>
<protein>
    <submittedName>
        <fullName evidence="2">Uncharacterized protein</fullName>
    </submittedName>
</protein>
<dbReference type="SMART" id="SM00612">
    <property type="entry name" value="Kelch"/>
    <property type="match status" value="1"/>
</dbReference>
<dbReference type="KEGG" id="phet:94287027"/>
<dbReference type="RefSeq" id="XP_067753107.1">
    <property type="nucleotide sequence ID" value="XM_067896950.1"/>
</dbReference>
<reference evidence="2 3" key="1">
    <citation type="submission" date="2021-02" db="EMBL/GenBank/DDBJ databases">
        <title>Porcisia hertigi Genome sequencing and assembly.</title>
        <authorList>
            <person name="Almutairi H."/>
            <person name="Gatherer D."/>
        </authorList>
    </citation>
    <scope>NUCLEOTIDE SEQUENCE [LARGE SCALE GENOMIC DNA]</scope>
    <source>
        <strain evidence="2 3">C119</strain>
    </source>
</reference>
<evidence type="ECO:0000313" key="2">
    <source>
        <dbReference type="EMBL" id="KAG5490779.1"/>
    </source>
</evidence>
<dbReference type="InterPro" id="IPR015915">
    <property type="entry name" value="Kelch-typ_b-propeller"/>
</dbReference>
<keyword evidence="3" id="KW-1185">Reference proteome</keyword>
<dbReference type="AlphaFoldDB" id="A0A836HFY6"/>
<comment type="caution">
    <text evidence="2">The sequence shown here is derived from an EMBL/GenBank/DDBJ whole genome shotgun (WGS) entry which is preliminary data.</text>
</comment>
<name>A0A836HFY6_9TRYP</name>
<feature type="region of interest" description="Disordered" evidence="1">
    <location>
        <begin position="126"/>
        <end position="163"/>
    </location>
</feature>
<dbReference type="PANTHER" id="PTHR23244:SF498">
    <property type="entry name" value="C2 DOMAIN-CONTAINING PROTEIN"/>
    <property type="match status" value="1"/>
</dbReference>
<dbReference type="InterPro" id="IPR006652">
    <property type="entry name" value="Kelch_1"/>
</dbReference>
<gene>
    <name evidence="2" type="ORF">JKF63_00901</name>
</gene>
<dbReference type="SUPFAM" id="SSF117281">
    <property type="entry name" value="Kelch motif"/>
    <property type="match status" value="1"/>
</dbReference>
<dbReference type="EMBL" id="JAFJZO010000036">
    <property type="protein sequence ID" value="KAG5490779.1"/>
    <property type="molecule type" value="Genomic_DNA"/>
</dbReference>
<evidence type="ECO:0000256" key="1">
    <source>
        <dbReference type="SAM" id="MobiDB-lite"/>
    </source>
</evidence>